<dbReference type="Gene3D" id="3.40.50.2000">
    <property type="entry name" value="Glycogen Phosphorylase B"/>
    <property type="match status" value="2"/>
</dbReference>
<evidence type="ECO:0000313" key="5">
    <source>
        <dbReference type="EMBL" id="CDG33901.1"/>
    </source>
</evidence>
<feature type="repeat" description="TPR" evidence="1">
    <location>
        <begin position="768"/>
        <end position="801"/>
    </location>
</feature>
<dbReference type="SUPFAM" id="SSF48452">
    <property type="entry name" value="TPR-like"/>
    <property type="match status" value="1"/>
</dbReference>
<dbReference type="PANTHER" id="PTHR45947">
    <property type="entry name" value="SULFOQUINOVOSYL TRANSFERASE SQD2"/>
    <property type="match status" value="1"/>
</dbReference>
<gene>
    <name evidence="5" type="ORF">SACS_1163</name>
</gene>
<evidence type="ECO:0000256" key="1">
    <source>
        <dbReference type="PROSITE-ProRule" id="PRU00339"/>
    </source>
</evidence>
<dbReference type="Proteomes" id="UP000027590">
    <property type="component" value="Unassembled WGS sequence"/>
</dbReference>
<dbReference type="CDD" id="cd03823">
    <property type="entry name" value="GT4_ExpE7-like"/>
    <property type="match status" value="1"/>
</dbReference>
<reference evidence="5 6" key="1">
    <citation type="journal article" date="2014" name="Genome Biol. Evol.">
        <title>Acetic acid bacteria genomes reveal functional traits for adaptation to life in insect guts.</title>
        <authorList>
            <person name="Chouaia B."/>
            <person name="Gaiarsa S."/>
            <person name="Crotti E."/>
            <person name="Comandatore F."/>
            <person name="Degli Esposti M."/>
            <person name="Ricci I."/>
            <person name="Alma A."/>
            <person name="Favia G."/>
            <person name="Bandi C."/>
            <person name="Daffonchio D."/>
        </authorList>
    </citation>
    <scope>NUCLEOTIDE SEQUENCE [LARGE SCALE GENOMIC DNA]</scope>
    <source>
        <strain evidence="6">AM169</strain>
    </source>
</reference>
<keyword evidence="1" id="KW-0802">TPR repeat</keyword>
<dbReference type="Pfam" id="PF00702">
    <property type="entry name" value="Hydrolase"/>
    <property type="match status" value="1"/>
</dbReference>
<dbReference type="InterPro" id="IPR011990">
    <property type="entry name" value="TPR-like_helical_dom_sf"/>
</dbReference>
<evidence type="ECO:0008006" key="7">
    <source>
        <dbReference type="Google" id="ProtNLM"/>
    </source>
</evidence>
<proteinExistence type="predicted"/>
<evidence type="ECO:0000313" key="6">
    <source>
        <dbReference type="Proteomes" id="UP000027590"/>
    </source>
</evidence>
<dbReference type="InterPro" id="IPR036412">
    <property type="entry name" value="HAD-like_sf"/>
</dbReference>
<dbReference type="InterPro" id="IPR006439">
    <property type="entry name" value="HAD-SF_hydro_IA"/>
</dbReference>
<dbReference type="Pfam" id="PF13439">
    <property type="entry name" value="Glyco_transf_4"/>
    <property type="match status" value="1"/>
</dbReference>
<name>A0A7U7J194_9PROT</name>
<dbReference type="PROSITE" id="PS50005">
    <property type="entry name" value="TPR"/>
    <property type="match status" value="1"/>
</dbReference>
<dbReference type="InterPro" id="IPR001296">
    <property type="entry name" value="Glyco_trans_1"/>
</dbReference>
<sequence>MANISSLTELLNININEELISFDVFDTLLYRRFLKVNEVHDLTSAYALSLTGRLNKMIPGDLTLTRSVITDNLKASPHHLCEEPTLPDIWKAMLAPTQITSDELIKLSRQVSEFEFSIDSLNLYPIKGAAEALSRLKLQGKRLVAISDMYFSEKEVSDLLEKANLLEYFDRVYVSSSRNLTKQTGNLFLHVWKDQNVLPEQTLHIGDNPISDVKSPEELGGNAKLIKQEELCQTQLPNFGNRPSIYQEVGDVVKTFLFQLYLQANNDQSDHLYFMSRDGILLENFLSSWKSPLLQKFFPNFQKDIIYLSRASTCWLNIDFTKNWLEQVIGHIFWLNNGKTTPRQISKMCGIETVPSTLSPDQIYYSDTDKEMLVGHYQSANLSEKIKKEIKNKRQDVMSYLRDIGFFTKNKVHVSDIGYSGTVLRDLNTFFLQEGQYDKGLTPPHIYFHCLATNSNHHGNSIRSYPFVHFYGHPIFPHTNLKDDLKDTFSWLEYFFKHPSQGPLFGFKKENGKTIPDYSVKHSNNPNHPFEKLLSQAINRPEDITLFWMAAINFVGPLRDPILERFAHPDMATISQMSEPVYEADALHSSSRSIIYSDPNLSEWDLREAARRHDAWIPGSLLASHFGKQKNPTLPSIPHIPEKEPTASNPSSKGWIPKIFKYFLHKNEKLEFDPIFYRSAYPDLSYIQDDWELEKHFKLHGSFLGRFGTARSVSAYLLKKRCSLESIYPRISCSLAENSNDKLSIKEKSSRRIKSNNDQVPDQPSQEANVYFDQALHLHGQGKHQEAIRRLRRAINLAPHQGNFWHQLGDWLLNEHKEEEAFAAYKNGVTTSTPNLWSYIHVIRLSGKYAHYLTGLTVLKKAAAPWQNKAPWRRARAEFFHNWFENELNRLSAHPQVHLKNFFAQFSSDLASIGHNTPVNLAQKDGPVCILIGDQLDGTSRFLYRKNEFFNNERNVLLFSLDEIKNLQHALLGASVLIFNHVSISSEALDLLHYASSLGIYTLFWAGSLCNAQKIGLPDFSDMAFSDFQYQNFGLVFGHHFRNIALATFCSGVITTIPSLMPALHKLNSNSILLPSNLMSALNNISSMSENASTASFKIFLDISGRPAFVKRAIALPKAMGKISQPTMTQHDVLLSLSEIIEKHSDIEFFVSGTDTKIEINEYFGGRLNSIPSSLTDEQRLSLISAMDLVLDFRFSSNDYLSLWADASIAETACLELSDKLPTKENIEHACPENCMISPDENIASRILEAVNSVQLRDKLIQFQKENLDSLNTYSPPNSWNLLPSATEAPSRKRILFVNIYAPPQVIGGATRVLMDNLKYFKDHSSEIFDSFVLASDDENSSRGELTIETWRNIPIFRLATPQEIDMDWRAYNAEIDNYTRRILRFVKPALVHIHCLTRLSVAVAQACKAMNIPYIITLHDAWWVSDFAFLTDENGSSATLDKNPAEQSYSKRIGLARSLERAAYLRAALSNAEMLLGVSDSFSSLFEKIGFPTTTIANGVSSLIIHDRIPSPKNVVRLGHIGGLESHKGAHLLEAALQASDFKNLSLTILDHAMPLGTERKTLWGDTPVTIRSKFLADEISKFYAAIDVLIAPSTWPESYGLVAKEAAICGCWVIANKNGAMGESICDNKNGFLVETDSPRELTAVLAKINANPSFYQTPPSYQKPIRHTDKQAAELLELYDKWLSK</sequence>
<dbReference type="PANTHER" id="PTHR45947:SF3">
    <property type="entry name" value="SULFOQUINOVOSYL TRANSFERASE SQD2"/>
    <property type="match status" value="1"/>
</dbReference>
<dbReference type="Pfam" id="PF00534">
    <property type="entry name" value="Glycos_transf_1"/>
    <property type="match status" value="1"/>
</dbReference>
<feature type="region of interest" description="Disordered" evidence="2">
    <location>
        <begin position="746"/>
        <end position="766"/>
    </location>
</feature>
<dbReference type="GO" id="GO:0016757">
    <property type="term" value="F:glycosyltransferase activity"/>
    <property type="evidence" value="ECO:0007669"/>
    <property type="project" value="InterPro"/>
</dbReference>
<comment type="caution">
    <text evidence="5">The sequence shown here is derived from an EMBL/GenBank/DDBJ whole genome shotgun (WGS) entry which is preliminary data.</text>
</comment>
<evidence type="ECO:0000259" key="4">
    <source>
        <dbReference type="Pfam" id="PF13439"/>
    </source>
</evidence>
<protein>
    <recommendedName>
        <fullName evidence="7">Glycosyltransferase subfamily 4-like N-terminal domain-containing protein</fullName>
    </recommendedName>
</protein>
<dbReference type="EMBL" id="CBLY010000006">
    <property type="protein sequence ID" value="CDG33901.1"/>
    <property type="molecule type" value="Genomic_DNA"/>
</dbReference>
<dbReference type="RefSeq" id="WP_081847707.1">
    <property type="nucleotide sequence ID" value="NZ_CBLY010000006.1"/>
</dbReference>
<evidence type="ECO:0000256" key="2">
    <source>
        <dbReference type="SAM" id="MobiDB-lite"/>
    </source>
</evidence>
<reference evidence="5 6" key="2">
    <citation type="journal article" date="2014" name="PLoS ONE">
        <title>Evolution of mitochondria reconstructed from the energy metabolism of living bacteria.</title>
        <authorList>
            <person name="Degli Esposti M."/>
            <person name="Chouaia B."/>
            <person name="Comandatore F."/>
            <person name="Crotti E."/>
            <person name="Sassera D."/>
            <person name="Lievens P.M."/>
            <person name="Daffonchio D."/>
            <person name="Bandi C."/>
        </authorList>
    </citation>
    <scope>NUCLEOTIDE SEQUENCE [LARGE SCALE GENOMIC DNA]</scope>
    <source>
        <strain evidence="6">AM169</strain>
    </source>
</reference>
<dbReference type="Gene3D" id="1.10.150.400">
    <property type="match status" value="1"/>
</dbReference>
<dbReference type="SUPFAM" id="SSF56784">
    <property type="entry name" value="HAD-like"/>
    <property type="match status" value="1"/>
</dbReference>
<feature type="compositionally biased region" description="Polar residues" evidence="2">
    <location>
        <begin position="756"/>
        <end position="766"/>
    </location>
</feature>
<dbReference type="InterPro" id="IPR028098">
    <property type="entry name" value="Glyco_trans_4-like_N"/>
</dbReference>
<organism evidence="5 6">
    <name type="scientific">Parasaccharibacter apium</name>
    <dbReference type="NCBI Taxonomy" id="1510841"/>
    <lineage>
        <taxon>Bacteria</taxon>
        <taxon>Pseudomonadati</taxon>
        <taxon>Pseudomonadota</taxon>
        <taxon>Alphaproteobacteria</taxon>
        <taxon>Acetobacterales</taxon>
        <taxon>Acetobacteraceae</taxon>
        <taxon>Parasaccharibacter</taxon>
    </lineage>
</organism>
<feature type="domain" description="Glycosyltransferase subfamily 4-like N-terminal" evidence="4">
    <location>
        <begin position="1307"/>
        <end position="1501"/>
    </location>
</feature>
<accession>A0A7U7J194</accession>
<dbReference type="Gene3D" id="3.40.50.1000">
    <property type="entry name" value="HAD superfamily/HAD-like"/>
    <property type="match status" value="1"/>
</dbReference>
<dbReference type="InterPro" id="IPR050194">
    <property type="entry name" value="Glycosyltransferase_grp1"/>
</dbReference>
<evidence type="ECO:0000259" key="3">
    <source>
        <dbReference type="Pfam" id="PF00534"/>
    </source>
</evidence>
<feature type="domain" description="Glycosyl transferase family 1" evidence="3">
    <location>
        <begin position="1511"/>
        <end position="1656"/>
    </location>
</feature>
<dbReference type="NCBIfam" id="TIGR01549">
    <property type="entry name" value="HAD-SF-IA-v1"/>
    <property type="match status" value="1"/>
</dbReference>
<dbReference type="SUPFAM" id="SSF53756">
    <property type="entry name" value="UDP-Glycosyltransferase/glycogen phosphorylase"/>
    <property type="match status" value="1"/>
</dbReference>
<dbReference type="InterPro" id="IPR023214">
    <property type="entry name" value="HAD_sf"/>
</dbReference>
<dbReference type="InterPro" id="IPR019734">
    <property type="entry name" value="TPR_rpt"/>
</dbReference>
<dbReference type="Gene3D" id="1.25.40.10">
    <property type="entry name" value="Tetratricopeptide repeat domain"/>
    <property type="match status" value="1"/>
</dbReference>